<comment type="subcellular location">
    <subcellularLocation>
        <location evidence="1">Cell membrane</location>
        <topology evidence="1">Multi-pass membrane protein</topology>
    </subcellularLocation>
</comment>
<proteinExistence type="predicted"/>
<evidence type="ECO:0000256" key="1">
    <source>
        <dbReference type="ARBA" id="ARBA00004651"/>
    </source>
</evidence>
<dbReference type="EMBL" id="BMSV01000002">
    <property type="protein sequence ID" value="GGP95951.1"/>
    <property type="molecule type" value="Genomic_DNA"/>
</dbReference>
<dbReference type="InterPro" id="IPR020846">
    <property type="entry name" value="MFS_dom"/>
</dbReference>
<dbReference type="RefSeq" id="WP_189530601.1">
    <property type="nucleotide sequence ID" value="NZ_BMSV01000002.1"/>
</dbReference>
<gene>
    <name evidence="8" type="ORF">GCM10010249_12550</name>
</gene>
<feature type="domain" description="Major facilitator superfamily (MFS) profile" evidence="7">
    <location>
        <begin position="32"/>
        <end position="469"/>
    </location>
</feature>
<dbReference type="CDD" id="cd17316">
    <property type="entry name" value="MFS_SV2_like"/>
    <property type="match status" value="1"/>
</dbReference>
<evidence type="ECO:0000313" key="9">
    <source>
        <dbReference type="Proteomes" id="UP000654123"/>
    </source>
</evidence>
<dbReference type="InterPro" id="IPR005828">
    <property type="entry name" value="MFS_sugar_transport-like"/>
</dbReference>
<dbReference type="SUPFAM" id="SSF103473">
    <property type="entry name" value="MFS general substrate transporter"/>
    <property type="match status" value="1"/>
</dbReference>
<organism evidence="8 9">
    <name type="scientific">Streptomyces roseolilacinus</name>
    <dbReference type="NCBI Taxonomy" id="66904"/>
    <lineage>
        <taxon>Bacteria</taxon>
        <taxon>Bacillati</taxon>
        <taxon>Actinomycetota</taxon>
        <taxon>Actinomycetes</taxon>
        <taxon>Kitasatosporales</taxon>
        <taxon>Streptomycetaceae</taxon>
        <taxon>Streptomyces</taxon>
    </lineage>
</organism>
<feature type="compositionally biased region" description="Low complexity" evidence="5">
    <location>
        <begin position="496"/>
        <end position="505"/>
    </location>
</feature>
<evidence type="ECO:0000256" key="4">
    <source>
        <dbReference type="ARBA" id="ARBA00023136"/>
    </source>
</evidence>
<feature type="transmembrane region" description="Helical" evidence="6">
    <location>
        <begin position="317"/>
        <end position="336"/>
    </location>
</feature>
<feature type="transmembrane region" description="Helical" evidence="6">
    <location>
        <begin position="71"/>
        <end position="90"/>
    </location>
</feature>
<comment type="caution">
    <text evidence="8">The sequence shown here is derived from an EMBL/GenBank/DDBJ whole genome shotgun (WGS) entry which is preliminary data.</text>
</comment>
<dbReference type="PROSITE" id="PS50850">
    <property type="entry name" value="MFS"/>
    <property type="match status" value="1"/>
</dbReference>
<evidence type="ECO:0000256" key="5">
    <source>
        <dbReference type="SAM" id="MobiDB-lite"/>
    </source>
</evidence>
<evidence type="ECO:0000256" key="6">
    <source>
        <dbReference type="SAM" id="Phobius"/>
    </source>
</evidence>
<dbReference type="GO" id="GO:0005886">
    <property type="term" value="C:plasma membrane"/>
    <property type="evidence" value="ECO:0007669"/>
    <property type="project" value="UniProtKB-SubCell"/>
</dbReference>
<dbReference type="Proteomes" id="UP000654123">
    <property type="component" value="Unassembled WGS sequence"/>
</dbReference>
<feature type="transmembrane region" description="Helical" evidence="6">
    <location>
        <begin position="444"/>
        <end position="466"/>
    </location>
</feature>
<reference evidence="8" key="1">
    <citation type="journal article" date="2014" name="Int. J. Syst. Evol. Microbiol.">
        <title>Complete genome sequence of Corynebacterium casei LMG S-19264T (=DSM 44701T), isolated from a smear-ripened cheese.</title>
        <authorList>
            <consortium name="US DOE Joint Genome Institute (JGI-PGF)"/>
            <person name="Walter F."/>
            <person name="Albersmeier A."/>
            <person name="Kalinowski J."/>
            <person name="Ruckert C."/>
        </authorList>
    </citation>
    <scope>NUCLEOTIDE SEQUENCE</scope>
    <source>
        <strain evidence="8">JCM 4335</strain>
    </source>
</reference>
<dbReference type="Gene3D" id="1.20.1250.20">
    <property type="entry name" value="MFS general substrate transporter like domains"/>
    <property type="match status" value="1"/>
</dbReference>
<dbReference type="Pfam" id="PF00083">
    <property type="entry name" value="Sugar_tr"/>
    <property type="match status" value="1"/>
</dbReference>
<evidence type="ECO:0000256" key="2">
    <source>
        <dbReference type="ARBA" id="ARBA00022692"/>
    </source>
</evidence>
<feature type="transmembrane region" description="Helical" evidence="6">
    <location>
        <begin position="409"/>
        <end position="432"/>
    </location>
</feature>
<feature type="transmembrane region" description="Helical" evidence="6">
    <location>
        <begin position="348"/>
        <end position="368"/>
    </location>
</feature>
<keyword evidence="4 6" id="KW-0472">Membrane</keyword>
<feature type="transmembrane region" description="Helical" evidence="6">
    <location>
        <begin position="160"/>
        <end position="180"/>
    </location>
</feature>
<evidence type="ECO:0000259" key="7">
    <source>
        <dbReference type="PROSITE" id="PS50850"/>
    </source>
</evidence>
<keyword evidence="9" id="KW-1185">Reference proteome</keyword>
<accession>A0A918EJB3</accession>
<feature type="transmembrane region" description="Helical" evidence="6">
    <location>
        <begin position="28"/>
        <end position="51"/>
    </location>
</feature>
<keyword evidence="2 6" id="KW-0812">Transmembrane</keyword>
<evidence type="ECO:0000313" key="8">
    <source>
        <dbReference type="EMBL" id="GGP95951.1"/>
    </source>
</evidence>
<name>A0A918EJB3_9ACTN</name>
<dbReference type="PANTHER" id="PTHR23508:SF10">
    <property type="entry name" value="CARBOXYLIC ACID TRANSPORTER PROTEIN HOMOLOG"/>
    <property type="match status" value="1"/>
</dbReference>
<evidence type="ECO:0000256" key="3">
    <source>
        <dbReference type="ARBA" id="ARBA00022989"/>
    </source>
</evidence>
<keyword evidence="3 6" id="KW-1133">Transmembrane helix</keyword>
<feature type="transmembrane region" description="Helical" evidence="6">
    <location>
        <begin position="282"/>
        <end position="311"/>
    </location>
</feature>
<protein>
    <submittedName>
        <fullName evidence="8">MFS transporter</fullName>
    </submittedName>
</protein>
<sequence length="505" mass="53646">MTQDGQSQNGTVTTQVPARLDRLPWSRWHWMIVIGLGTVWILDGLEVTIVGNMAGRLSEEGSGLDISSAQVTGVAAALYVAGACLGALLFGWLTDRYGRKKLFLITLAVYLGATALTAVSYSSWWFFLFRFLTGMGIGGEYAAINSAVDELIPSKYRGRVDLIINGSFWLGAMGGSLLSVVLLDTDILPKDVGWRVSFGLGVVLGLGVLLVRRHVPESPRWMFIHGRAEGAERIVADVERQVERDTGKPLPEPAGSITIRQRHSVGFGRIARTLVRTYPRRAVLGLALFVGQAFLYNAVTFGFGAILATFYDVPSESTGYFFAVIALGNFLGPLLLGRLFDTWGRRPMIAGTYLLSGGLLFVTAWLFGQGHLTATTLTACWCVVLFFASAGASSAYLTVSEIFPMETRAMAIAFFYAVGTAAGGISGPLIFASLTESGEVADTVFAFCLGAAVMVVGGLVAVFCAVSAEGRSLEDIAAPLSAQDPSQAGEAGGVGPAADPAGLRH</sequence>
<dbReference type="AlphaFoldDB" id="A0A918EJB3"/>
<dbReference type="GO" id="GO:0046943">
    <property type="term" value="F:carboxylic acid transmembrane transporter activity"/>
    <property type="evidence" value="ECO:0007669"/>
    <property type="project" value="TreeGrafter"/>
</dbReference>
<feature type="transmembrane region" description="Helical" evidence="6">
    <location>
        <begin position="374"/>
        <end position="397"/>
    </location>
</feature>
<dbReference type="PANTHER" id="PTHR23508">
    <property type="entry name" value="CARBOXYLIC ACID TRANSPORTER PROTEIN HOMOLOG"/>
    <property type="match status" value="1"/>
</dbReference>
<feature type="region of interest" description="Disordered" evidence="5">
    <location>
        <begin position="483"/>
        <end position="505"/>
    </location>
</feature>
<reference evidence="8" key="2">
    <citation type="submission" date="2020-09" db="EMBL/GenBank/DDBJ databases">
        <authorList>
            <person name="Sun Q."/>
            <person name="Ohkuma M."/>
        </authorList>
    </citation>
    <scope>NUCLEOTIDE SEQUENCE</scope>
    <source>
        <strain evidence="8">JCM 4335</strain>
    </source>
</reference>
<dbReference type="InterPro" id="IPR036259">
    <property type="entry name" value="MFS_trans_sf"/>
</dbReference>
<feature type="transmembrane region" description="Helical" evidence="6">
    <location>
        <begin position="102"/>
        <end position="121"/>
    </location>
</feature>
<feature type="transmembrane region" description="Helical" evidence="6">
    <location>
        <begin position="127"/>
        <end position="148"/>
    </location>
</feature>
<feature type="transmembrane region" description="Helical" evidence="6">
    <location>
        <begin position="192"/>
        <end position="211"/>
    </location>
</feature>